<dbReference type="GO" id="GO:0005743">
    <property type="term" value="C:mitochondrial inner membrane"/>
    <property type="evidence" value="ECO:0007669"/>
    <property type="project" value="UniProtKB-SubCell"/>
</dbReference>
<dbReference type="InterPro" id="IPR027417">
    <property type="entry name" value="P-loop_NTPase"/>
</dbReference>
<sequence>MQTSRRIFFNPTSLPGLRTKPPRRDFYNGGITPRPMVGLRNGMWRGIRKESTETGEDQSGHITAGLNEGILFIDNIFPLKLTWLLRYPLRSERNLPDLLNRFHSQTLSALDPIGLVKRAIPTSLPLKITEILPRFKDGGAFVKFSHPDAITAKEIEGLVGRYLDENPVKPWFNPFRGIRTRLVVGKPWLEDLHRFPSCRIKVEFIPTSPGGTAAELSQETLYSLFRKYGKLAEITSQASDSKVLPKFAYLDFARMRHAIMARNCMHGIKIAENQGGGAAGTELRIWDWLLNHPRIVIPALVVITSGVAIAVFDPIRTFFIRARVEHSFNLKDNRVYKWFKNQAEDIFTFRLHKAEEASLDAIWNDRKQVIDQLGTWLMETAESFIVIQGPRGSGKKELLDQALQGRAQKTLYIDCKKIIEARGDSATISAAASEVGYRPLFAIFNSMSSLIDLAAQATIGSKSGLSETLDSQLKKIFETTTTALKQVALSHRKKDDKDATLSDEDFLEAHPEYRVVVVVDNFLHRNEETIVYDKIAEWAATMTIENVAHIIFLTNDISYSKSLSKALPDRVFRSIALGDLSPEAAKKFVISHLDQQQDSPTEDVVKLSPSQKRRDLNELDECIDVLGGRLTDLEFLARRLKTGQTPSHAIKEIIQQSASEIMKMYLLTADKGDRKFSAQQAWTLVKLLAEKDLRYNEVLLSNIFASSLTPAASNGEAALEALAAAELISIKTQNGRPATILPGKPLLRESFKTIVSDTALRARLDLAALKENIAIETKSITKYEDELTVLGNLPRQRELGARIQFLLDNLASSQQKVEQWTKETVALKKVLSEQY</sequence>
<accession>A0A1L7WW67</accession>
<reference evidence="14 15" key="1">
    <citation type="submission" date="2016-03" db="EMBL/GenBank/DDBJ databases">
        <authorList>
            <person name="Ploux O."/>
        </authorList>
    </citation>
    <scope>NUCLEOTIDE SEQUENCE [LARGE SCALE GENOMIC DNA]</scope>
    <source>
        <strain evidence="14 15">UAMH 11012</strain>
    </source>
</reference>
<evidence type="ECO:0000256" key="2">
    <source>
        <dbReference type="ARBA" id="ARBA00010320"/>
    </source>
</evidence>
<keyword evidence="15" id="KW-1185">Reference proteome</keyword>
<proteinExistence type="inferred from homology"/>
<keyword evidence="7 11" id="KW-0496">Mitochondrion</keyword>
<dbReference type="InterPro" id="IPR018850">
    <property type="entry name" value="Mt_escape_2_C"/>
</dbReference>
<dbReference type="PANTHER" id="PTHR32198">
    <property type="entry name" value="MITOCHONDRIAL ESCAPE PROTEIN 2"/>
    <property type="match status" value="1"/>
</dbReference>
<keyword evidence="6" id="KW-1133">Transmembrane helix</keyword>
<evidence type="ECO:0000256" key="11">
    <source>
        <dbReference type="RuleBase" id="RU367108"/>
    </source>
</evidence>
<dbReference type="OrthoDB" id="10267654at2759"/>
<dbReference type="Pfam" id="PF10443">
    <property type="entry name" value="RNA12"/>
    <property type="match status" value="1"/>
</dbReference>
<keyword evidence="8" id="KW-0472">Membrane</keyword>
<comment type="similarity">
    <text evidence="2 11">Belongs to the YME2 family.</text>
</comment>
<evidence type="ECO:0000256" key="5">
    <source>
        <dbReference type="ARBA" id="ARBA00022792"/>
    </source>
</evidence>
<dbReference type="STRING" id="576137.A0A1L7WW67"/>
<name>A0A1L7WW67_9HELO</name>
<keyword evidence="4" id="KW-0812">Transmembrane</keyword>
<feature type="coiled-coil region" evidence="12">
    <location>
        <begin position="766"/>
        <end position="823"/>
    </location>
</feature>
<comment type="subcellular location">
    <subcellularLocation>
        <location evidence="1 11">Mitochondrion inner membrane</location>
        <topology evidence="1 11">Single-pass membrane protein</topology>
    </subcellularLocation>
</comment>
<comment type="function">
    <text evidence="9 11">Plays a role in maintaining the mitochondrial genome and in controlling the mtDNA escape. Involved in the regulation of mtDNA nucleotide structure and number. May have a dispensable role in early maturation of pre-rRNA.</text>
</comment>
<protein>
    <recommendedName>
        <fullName evidence="3 11">Mitochondrial escape protein 2</fullName>
    </recommendedName>
</protein>
<dbReference type="InterPro" id="IPR000504">
    <property type="entry name" value="RRM_dom"/>
</dbReference>
<dbReference type="Proteomes" id="UP000184330">
    <property type="component" value="Unassembled WGS sequence"/>
</dbReference>
<dbReference type="PANTHER" id="PTHR32198:SF2">
    <property type="entry name" value="MITOCHONDRIAL ESCAPE PROTEIN 2"/>
    <property type="match status" value="1"/>
</dbReference>
<dbReference type="InterPro" id="IPR035979">
    <property type="entry name" value="RBD_domain_sf"/>
</dbReference>
<keyword evidence="12" id="KW-0175">Coiled coil</keyword>
<evidence type="ECO:0000256" key="10">
    <source>
        <dbReference type="PROSITE-ProRule" id="PRU00176"/>
    </source>
</evidence>
<evidence type="ECO:0000256" key="6">
    <source>
        <dbReference type="ARBA" id="ARBA00022989"/>
    </source>
</evidence>
<dbReference type="SUPFAM" id="SSF54928">
    <property type="entry name" value="RNA-binding domain, RBD"/>
    <property type="match status" value="1"/>
</dbReference>
<dbReference type="InterPro" id="IPR039627">
    <property type="entry name" value="Yme2_C"/>
</dbReference>
<evidence type="ECO:0000256" key="4">
    <source>
        <dbReference type="ARBA" id="ARBA00022692"/>
    </source>
</evidence>
<feature type="domain" description="RRM" evidence="13">
    <location>
        <begin position="198"/>
        <end position="285"/>
    </location>
</feature>
<evidence type="ECO:0000256" key="1">
    <source>
        <dbReference type="ARBA" id="ARBA00004434"/>
    </source>
</evidence>
<evidence type="ECO:0000256" key="7">
    <source>
        <dbReference type="ARBA" id="ARBA00023128"/>
    </source>
</evidence>
<keyword evidence="11" id="KW-0507">mRNA processing</keyword>
<dbReference type="GO" id="GO:0006397">
    <property type="term" value="P:mRNA processing"/>
    <property type="evidence" value="ECO:0007669"/>
    <property type="project" value="UniProtKB-UniRule"/>
</dbReference>
<dbReference type="AlphaFoldDB" id="A0A1L7WW67"/>
<evidence type="ECO:0000313" key="14">
    <source>
        <dbReference type="EMBL" id="CZR56999.1"/>
    </source>
</evidence>
<evidence type="ECO:0000256" key="12">
    <source>
        <dbReference type="SAM" id="Coils"/>
    </source>
</evidence>
<dbReference type="EMBL" id="FJOG01000009">
    <property type="protein sequence ID" value="CZR56999.1"/>
    <property type="molecule type" value="Genomic_DNA"/>
</dbReference>
<evidence type="ECO:0000256" key="3">
    <source>
        <dbReference type="ARBA" id="ARBA00020222"/>
    </source>
</evidence>
<evidence type="ECO:0000259" key="13">
    <source>
        <dbReference type="PROSITE" id="PS50102"/>
    </source>
</evidence>
<dbReference type="Pfam" id="PF00076">
    <property type="entry name" value="RRM_1"/>
    <property type="match status" value="1"/>
</dbReference>
<evidence type="ECO:0000313" key="15">
    <source>
        <dbReference type="Proteomes" id="UP000184330"/>
    </source>
</evidence>
<evidence type="ECO:0000256" key="8">
    <source>
        <dbReference type="ARBA" id="ARBA00023136"/>
    </source>
</evidence>
<keyword evidence="10 11" id="KW-0694">RNA-binding</keyword>
<dbReference type="Gene3D" id="3.40.50.300">
    <property type="entry name" value="P-loop containing nucleotide triphosphate hydrolases"/>
    <property type="match status" value="1"/>
</dbReference>
<keyword evidence="5 11" id="KW-0999">Mitochondrion inner membrane</keyword>
<dbReference type="PROSITE" id="PS50102">
    <property type="entry name" value="RRM"/>
    <property type="match status" value="1"/>
</dbReference>
<evidence type="ECO:0000256" key="9">
    <source>
        <dbReference type="ARBA" id="ARBA00025276"/>
    </source>
</evidence>
<gene>
    <name evidence="14" type="ORF">PAC_06888</name>
</gene>
<dbReference type="GO" id="GO:0003723">
    <property type="term" value="F:RNA binding"/>
    <property type="evidence" value="ECO:0007669"/>
    <property type="project" value="UniProtKB-UniRule"/>
</dbReference>
<dbReference type="SUPFAM" id="SSF52540">
    <property type="entry name" value="P-loop containing nucleoside triphosphate hydrolases"/>
    <property type="match status" value="1"/>
</dbReference>
<organism evidence="14 15">
    <name type="scientific">Phialocephala subalpina</name>
    <dbReference type="NCBI Taxonomy" id="576137"/>
    <lineage>
        <taxon>Eukaryota</taxon>
        <taxon>Fungi</taxon>
        <taxon>Dikarya</taxon>
        <taxon>Ascomycota</taxon>
        <taxon>Pezizomycotina</taxon>
        <taxon>Leotiomycetes</taxon>
        <taxon>Helotiales</taxon>
        <taxon>Mollisiaceae</taxon>
        <taxon>Phialocephala</taxon>
        <taxon>Phialocephala fortinii species complex</taxon>
    </lineage>
</organism>